<feature type="region of interest" description="Disordered" evidence="1">
    <location>
        <begin position="733"/>
        <end position="761"/>
    </location>
</feature>
<protein>
    <submittedName>
        <fullName evidence="2">Myb-like protein</fullName>
    </submittedName>
</protein>
<comment type="caution">
    <text evidence="2">The sequence shown here is derived from an EMBL/GenBank/DDBJ whole genome shotgun (WGS) entry which is preliminary data.</text>
</comment>
<feature type="region of interest" description="Disordered" evidence="1">
    <location>
        <begin position="405"/>
        <end position="445"/>
    </location>
</feature>
<feature type="compositionally biased region" description="Basic residues" evidence="1">
    <location>
        <begin position="1309"/>
        <end position="1323"/>
    </location>
</feature>
<dbReference type="FunCoup" id="A0A2R6R9J2">
    <property type="interactions" value="1840"/>
</dbReference>
<feature type="region of interest" description="Disordered" evidence="1">
    <location>
        <begin position="1301"/>
        <end position="1323"/>
    </location>
</feature>
<reference evidence="2 3" key="1">
    <citation type="submission" date="2017-07" db="EMBL/GenBank/DDBJ databases">
        <title>An improved, manually edited Actinidia chinensis var. chinensis (kiwifruit) genome highlights the challenges associated with draft genomes and gene prediction in plants.</title>
        <authorList>
            <person name="Pilkington S."/>
            <person name="Crowhurst R."/>
            <person name="Hilario E."/>
            <person name="Nardozza S."/>
            <person name="Fraser L."/>
            <person name="Peng Y."/>
            <person name="Gunaseelan K."/>
            <person name="Simpson R."/>
            <person name="Tahir J."/>
            <person name="Deroles S."/>
            <person name="Templeton K."/>
            <person name="Luo Z."/>
            <person name="Davy M."/>
            <person name="Cheng C."/>
            <person name="Mcneilage M."/>
            <person name="Scaglione D."/>
            <person name="Liu Y."/>
            <person name="Zhang Q."/>
            <person name="Datson P."/>
            <person name="De Silva N."/>
            <person name="Gardiner S."/>
            <person name="Bassett H."/>
            <person name="Chagne D."/>
            <person name="Mccallum J."/>
            <person name="Dzierzon H."/>
            <person name="Deng C."/>
            <person name="Wang Y.-Y."/>
            <person name="Barron N."/>
            <person name="Manako K."/>
            <person name="Bowen J."/>
            <person name="Foster T."/>
            <person name="Erridge Z."/>
            <person name="Tiffin H."/>
            <person name="Waite C."/>
            <person name="Davies K."/>
            <person name="Grierson E."/>
            <person name="Laing W."/>
            <person name="Kirk R."/>
            <person name="Chen X."/>
            <person name="Wood M."/>
            <person name="Montefiori M."/>
            <person name="Brummell D."/>
            <person name="Schwinn K."/>
            <person name="Catanach A."/>
            <person name="Fullerton C."/>
            <person name="Li D."/>
            <person name="Meiyalaghan S."/>
            <person name="Nieuwenhuizen N."/>
            <person name="Read N."/>
            <person name="Prakash R."/>
            <person name="Hunter D."/>
            <person name="Zhang H."/>
            <person name="Mckenzie M."/>
            <person name="Knabel M."/>
            <person name="Harris A."/>
            <person name="Allan A."/>
            <person name="Chen A."/>
            <person name="Janssen B."/>
            <person name="Plunkett B."/>
            <person name="Dwamena C."/>
            <person name="Voogd C."/>
            <person name="Leif D."/>
            <person name="Lafferty D."/>
            <person name="Souleyre E."/>
            <person name="Varkonyi-Gasic E."/>
            <person name="Gambi F."/>
            <person name="Hanley J."/>
            <person name="Yao J.-L."/>
            <person name="Cheung J."/>
            <person name="David K."/>
            <person name="Warren B."/>
            <person name="Marsh K."/>
            <person name="Snowden K."/>
            <person name="Lin-Wang K."/>
            <person name="Brian L."/>
            <person name="Martinez-Sanchez M."/>
            <person name="Wang M."/>
            <person name="Ileperuma N."/>
            <person name="Macnee N."/>
            <person name="Campin R."/>
            <person name="Mcatee P."/>
            <person name="Drummond R."/>
            <person name="Espley R."/>
            <person name="Ireland H."/>
            <person name="Wu R."/>
            <person name="Atkinson R."/>
            <person name="Karunairetnam S."/>
            <person name="Bulley S."/>
            <person name="Chunkath S."/>
            <person name="Hanley Z."/>
            <person name="Storey R."/>
            <person name="Thrimawithana A."/>
            <person name="Thomson S."/>
            <person name="David C."/>
            <person name="Testolin R."/>
        </authorList>
    </citation>
    <scope>NUCLEOTIDE SEQUENCE [LARGE SCALE GENOMIC DNA]</scope>
    <source>
        <strain evidence="3">cv. Red5</strain>
        <tissue evidence="2">Young leaf</tissue>
    </source>
</reference>
<accession>A0A2R6R9J2</accession>
<feature type="region of interest" description="Disordered" evidence="1">
    <location>
        <begin position="62"/>
        <end position="106"/>
    </location>
</feature>
<feature type="compositionally biased region" description="Polar residues" evidence="1">
    <location>
        <begin position="530"/>
        <end position="541"/>
    </location>
</feature>
<feature type="region of interest" description="Disordered" evidence="1">
    <location>
        <begin position="523"/>
        <end position="551"/>
    </location>
</feature>
<feature type="compositionally biased region" description="Basic residues" evidence="1">
    <location>
        <begin position="70"/>
        <end position="80"/>
    </location>
</feature>
<feature type="compositionally biased region" description="Polar residues" evidence="1">
    <location>
        <begin position="432"/>
        <end position="445"/>
    </location>
</feature>
<evidence type="ECO:0000313" key="3">
    <source>
        <dbReference type="Proteomes" id="UP000241394"/>
    </source>
</evidence>
<dbReference type="STRING" id="1590841.A0A2R6R9J2"/>
<proteinExistence type="predicted"/>
<dbReference type="Gramene" id="PSS24227">
    <property type="protein sequence ID" value="PSS24227"/>
    <property type="gene ID" value="CEY00_Acc09223"/>
</dbReference>
<sequence>MEVLNPTIPIRPQFSSTVSIFSPKYSLTALRNKNPYRFSILSRNPPPFSTRFSLSATRKLRISSHPGRPTNRRNSLRKKLTQQQQKQVRQNPIIYNPGSDSVNPVHDYRNSDSFYSSLGNDSVEESRLNSNYGVNEGVVSSDNVEESESKLLVDSVLRDKLGNWADQYETDSAFWGIGFSPIFTVFQDSESNVKRVVVNEDEILKRSGIEPELYKKSGLEDLTKVNSKISHAKFLAGEMERGNYVFPKNSSVTKFVVSGRQWGFVNSIRGFTVRPGLSLKLPRIEITVLCGFFVLLAMKRLFAGMKRKGRHTRFEKEIMERKMKARKEKDKLVKGSVEVIDDPIEKQMDSAERPKLNEEELMNFIVKEKASNSRLELQESSGYQADAKDFDSEIQEIRAMARRAREIEKQGSSPVVEQAGEDASLPNDLSDEYSSQTRSLMPTSFSDLKREDNVFSEKALVENSNNAQASSDGESFMQDVINQESDVNVPGMHNVSQSSTSSMKASSDAEIFIQDVINQESGVNIPDMNEVSQSSDTLNRPSNKSKKSFGKNSRVICSVKEAREFLSQKRIKQQPSQELEDRTEPEGAAILSLEQEKESGSNARQRLDKDIEVTDTTILDGTSDFALAINDDNAAALKREESAYEPEGAAILSLEREKESGSNARQILHNDIEVTGTTTLDGISDFAPAINDCDDSVLKRKKSVSTVKKDTEVADEGHEVNGLQMPRALGHEANIGNVDTGPSVLVSPGEREMGNNTSWGLDKDNKVFQPIILGGPSDSASDVSACRGSTLKTKNDDDYDNVEQGYQADDAQKPPTSVVRESNGISTETIPSMNKENWMEENFHTLEPFVKKIGSGFRDNYMTAREKVEQGFDLNTEMRRLVSDGGASELDWMKDDRLREIVFQVRENELAGHDPFHLMGDEDKLAFFEGLERKVDKENEKLSILHGWLHSNIENLDYGADGISLYDPPEKIIPRWKGPPVDKIHEFLNNTVTARNSGNLDIERADGQTSLQKFEELPSNESIVSASAGNDQNLQIRNGASKISKTVIEGSDGSVRAGKKSGKEYWQHTKKWSRGFLECYNAESDPEIKAVLKDVGKDLDRWITEKEIQEAGDLMGKLPKRGRQFLEKRLSKVKREMELFGQQAVMSKYREYAEEKQEDYLWWLDLPYVLCIELYTLENEEPKIGLYSLEMAADLELDPKQYHVIAFEDPGDCKNLCYIIQAHMEMLGSGKAFVVAQPPKDAFREAKANGFSVTVIRKRELQLNVDQTLEEVEEQISEIGSKIYHDKIMQERGMDVNLLTKGVLNASKPPKRRSKRKPKKPTK</sequence>
<dbReference type="EMBL" id="NKQK01000008">
    <property type="protein sequence ID" value="PSS24227.1"/>
    <property type="molecule type" value="Genomic_DNA"/>
</dbReference>
<keyword evidence="3" id="KW-1185">Reference proteome</keyword>
<dbReference type="OMA" id="EYWGIGS"/>
<evidence type="ECO:0000313" key="2">
    <source>
        <dbReference type="EMBL" id="PSS24227.1"/>
    </source>
</evidence>
<dbReference type="Proteomes" id="UP000241394">
    <property type="component" value="Chromosome LG8"/>
</dbReference>
<organism evidence="2 3">
    <name type="scientific">Actinidia chinensis var. chinensis</name>
    <name type="common">Chinese soft-hair kiwi</name>
    <dbReference type="NCBI Taxonomy" id="1590841"/>
    <lineage>
        <taxon>Eukaryota</taxon>
        <taxon>Viridiplantae</taxon>
        <taxon>Streptophyta</taxon>
        <taxon>Embryophyta</taxon>
        <taxon>Tracheophyta</taxon>
        <taxon>Spermatophyta</taxon>
        <taxon>Magnoliopsida</taxon>
        <taxon>eudicotyledons</taxon>
        <taxon>Gunneridae</taxon>
        <taxon>Pentapetalae</taxon>
        <taxon>asterids</taxon>
        <taxon>Ericales</taxon>
        <taxon>Actinidiaceae</taxon>
        <taxon>Actinidia</taxon>
    </lineage>
</organism>
<evidence type="ECO:0000256" key="1">
    <source>
        <dbReference type="SAM" id="MobiDB-lite"/>
    </source>
</evidence>
<dbReference type="PANTHER" id="PTHR34962">
    <property type="entry name" value="EMBRYO DEFECTIVE 1703-RELATED"/>
    <property type="match status" value="1"/>
</dbReference>
<dbReference type="OrthoDB" id="611606at2759"/>
<gene>
    <name evidence="2" type="ORF">CEY00_Acc09223</name>
</gene>
<feature type="compositionally biased region" description="Low complexity" evidence="1">
    <location>
        <begin position="81"/>
        <end position="90"/>
    </location>
</feature>
<dbReference type="InParanoid" id="A0A2R6R9J2"/>
<dbReference type="PANTHER" id="PTHR34962:SF1">
    <property type="entry name" value="EMBRYO DEFECTIVE 1703-RELATED"/>
    <property type="match status" value="1"/>
</dbReference>
<reference evidence="3" key="2">
    <citation type="journal article" date="2018" name="BMC Genomics">
        <title>A manually annotated Actinidia chinensis var. chinensis (kiwifruit) genome highlights the challenges associated with draft genomes and gene prediction in plants.</title>
        <authorList>
            <person name="Pilkington S.M."/>
            <person name="Crowhurst R."/>
            <person name="Hilario E."/>
            <person name="Nardozza S."/>
            <person name="Fraser L."/>
            <person name="Peng Y."/>
            <person name="Gunaseelan K."/>
            <person name="Simpson R."/>
            <person name="Tahir J."/>
            <person name="Deroles S.C."/>
            <person name="Templeton K."/>
            <person name="Luo Z."/>
            <person name="Davy M."/>
            <person name="Cheng C."/>
            <person name="McNeilage M."/>
            <person name="Scaglione D."/>
            <person name="Liu Y."/>
            <person name="Zhang Q."/>
            <person name="Datson P."/>
            <person name="De Silva N."/>
            <person name="Gardiner S.E."/>
            <person name="Bassett H."/>
            <person name="Chagne D."/>
            <person name="McCallum J."/>
            <person name="Dzierzon H."/>
            <person name="Deng C."/>
            <person name="Wang Y.Y."/>
            <person name="Barron L."/>
            <person name="Manako K."/>
            <person name="Bowen J."/>
            <person name="Foster T.M."/>
            <person name="Erridge Z.A."/>
            <person name="Tiffin H."/>
            <person name="Waite C.N."/>
            <person name="Davies K.M."/>
            <person name="Grierson E.P."/>
            <person name="Laing W.A."/>
            <person name="Kirk R."/>
            <person name="Chen X."/>
            <person name="Wood M."/>
            <person name="Montefiori M."/>
            <person name="Brummell D.A."/>
            <person name="Schwinn K.E."/>
            <person name="Catanach A."/>
            <person name="Fullerton C."/>
            <person name="Li D."/>
            <person name="Meiyalaghan S."/>
            <person name="Nieuwenhuizen N."/>
            <person name="Read N."/>
            <person name="Prakash R."/>
            <person name="Hunter D."/>
            <person name="Zhang H."/>
            <person name="McKenzie M."/>
            <person name="Knabel M."/>
            <person name="Harris A."/>
            <person name="Allan A.C."/>
            <person name="Gleave A."/>
            <person name="Chen A."/>
            <person name="Janssen B.J."/>
            <person name="Plunkett B."/>
            <person name="Ampomah-Dwamena C."/>
            <person name="Voogd C."/>
            <person name="Leif D."/>
            <person name="Lafferty D."/>
            <person name="Souleyre E.J.F."/>
            <person name="Varkonyi-Gasic E."/>
            <person name="Gambi F."/>
            <person name="Hanley J."/>
            <person name="Yao J.L."/>
            <person name="Cheung J."/>
            <person name="David K.M."/>
            <person name="Warren B."/>
            <person name="Marsh K."/>
            <person name="Snowden K.C."/>
            <person name="Lin-Wang K."/>
            <person name="Brian L."/>
            <person name="Martinez-Sanchez M."/>
            <person name="Wang M."/>
            <person name="Ileperuma N."/>
            <person name="Macnee N."/>
            <person name="Campin R."/>
            <person name="McAtee P."/>
            <person name="Drummond R.S.M."/>
            <person name="Espley R.V."/>
            <person name="Ireland H.S."/>
            <person name="Wu R."/>
            <person name="Atkinson R.G."/>
            <person name="Karunairetnam S."/>
            <person name="Bulley S."/>
            <person name="Chunkath S."/>
            <person name="Hanley Z."/>
            <person name="Storey R."/>
            <person name="Thrimawithana A.H."/>
            <person name="Thomson S."/>
            <person name="David C."/>
            <person name="Testolin R."/>
            <person name="Huang H."/>
            <person name="Hellens R.P."/>
            <person name="Schaffer R.J."/>
        </authorList>
    </citation>
    <scope>NUCLEOTIDE SEQUENCE [LARGE SCALE GENOMIC DNA]</scope>
    <source>
        <strain evidence="3">cv. Red5</strain>
    </source>
</reference>
<name>A0A2R6R9J2_ACTCC</name>